<evidence type="ECO:0000256" key="1">
    <source>
        <dbReference type="ARBA" id="ARBA00004123"/>
    </source>
</evidence>
<feature type="region of interest" description="Disordered" evidence="3">
    <location>
        <begin position="213"/>
        <end position="268"/>
    </location>
</feature>
<feature type="compositionally biased region" description="Basic and acidic residues" evidence="3">
    <location>
        <begin position="101"/>
        <end position="110"/>
    </location>
</feature>
<keyword evidence="4" id="KW-1185">Reference proteome</keyword>
<dbReference type="RefSeq" id="XP_022962061.1">
    <property type="nucleotide sequence ID" value="XM_023106293.1"/>
</dbReference>
<evidence type="ECO:0000256" key="2">
    <source>
        <dbReference type="ARBA" id="ARBA00023242"/>
    </source>
</evidence>
<sequence length="290" mass="32925">MERIFPSSFIPFSLCKWQHYLFNQRFTTTKKESPLLPLPFDSQIFTIMEVLFGPPSFNIPDASSSSFVRDRTAVSPPPQHRVDSPWNSIKSDFGRFASGKGPEDEIDYRSDSSSSIGVPDDDSDEESVSFTGGDCEEVQSKLNAGLNSVESLERSLPIKRGLSSHFSGKSKSFANLAEAKSVKDIEKPENSFNKRRRFLIASKLARKTSFYTWPNPKSMPLLALREEEHHDDGDGDEDESLAPYSSEDNEDEEEEPKEKRSSDFQHRRLMSFKSRSFSLADLQQKHHDDP</sequence>
<accession>A0A6J1HC13</accession>
<reference evidence="5" key="1">
    <citation type="submission" date="2025-08" db="UniProtKB">
        <authorList>
            <consortium name="RefSeq"/>
        </authorList>
    </citation>
    <scope>IDENTIFICATION</scope>
    <source>
        <tissue evidence="5">Young leaves</tissue>
    </source>
</reference>
<dbReference type="GO" id="GO:0005634">
    <property type="term" value="C:nucleus"/>
    <property type="evidence" value="ECO:0007669"/>
    <property type="project" value="UniProtKB-SubCell"/>
</dbReference>
<keyword evidence="2" id="KW-0539">Nucleus</keyword>
<gene>
    <name evidence="5" type="primary">LOC111462633</name>
</gene>
<name>A0A6J1HC13_CUCMO</name>
<evidence type="ECO:0000313" key="5">
    <source>
        <dbReference type="RefSeq" id="XP_022962061.1"/>
    </source>
</evidence>
<feature type="region of interest" description="Disordered" evidence="3">
    <location>
        <begin position="69"/>
        <end position="88"/>
    </location>
</feature>
<organism evidence="4 5">
    <name type="scientific">Cucurbita moschata</name>
    <name type="common">Winter crookneck squash</name>
    <name type="synonym">Cucurbita pepo var. moschata</name>
    <dbReference type="NCBI Taxonomy" id="3662"/>
    <lineage>
        <taxon>Eukaryota</taxon>
        <taxon>Viridiplantae</taxon>
        <taxon>Streptophyta</taxon>
        <taxon>Embryophyta</taxon>
        <taxon>Tracheophyta</taxon>
        <taxon>Spermatophyta</taxon>
        <taxon>Magnoliopsida</taxon>
        <taxon>eudicotyledons</taxon>
        <taxon>Gunneridae</taxon>
        <taxon>Pentapetalae</taxon>
        <taxon>rosids</taxon>
        <taxon>fabids</taxon>
        <taxon>Cucurbitales</taxon>
        <taxon>Cucurbitaceae</taxon>
        <taxon>Cucurbiteae</taxon>
        <taxon>Cucurbita</taxon>
    </lineage>
</organism>
<protein>
    <submittedName>
        <fullName evidence="5">Uncharacterized protein LOC111462633</fullName>
    </submittedName>
</protein>
<feature type="compositionally biased region" description="Basic and acidic residues" evidence="3">
    <location>
        <begin position="256"/>
        <end position="266"/>
    </location>
</feature>
<comment type="subcellular location">
    <subcellularLocation>
        <location evidence="1">Nucleus</location>
    </subcellularLocation>
</comment>
<evidence type="ECO:0000256" key="3">
    <source>
        <dbReference type="SAM" id="MobiDB-lite"/>
    </source>
</evidence>
<evidence type="ECO:0000313" key="4">
    <source>
        <dbReference type="Proteomes" id="UP000504609"/>
    </source>
</evidence>
<dbReference type="AlphaFoldDB" id="A0A6J1HC13"/>
<dbReference type="Proteomes" id="UP000504609">
    <property type="component" value="Unplaced"/>
</dbReference>
<dbReference type="PANTHER" id="PTHR33172:SF91">
    <property type="entry name" value="PROTEIN OXIDATIVE STRESS 3 LIKE 5"/>
    <property type="match status" value="1"/>
</dbReference>
<dbReference type="InterPro" id="IPR051992">
    <property type="entry name" value="OxStress_Response_Reg"/>
</dbReference>
<dbReference type="GeneID" id="111462633"/>
<dbReference type="PANTHER" id="PTHR33172">
    <property type="entry name" value="OS08G0516900 PROTEIN"/>
    <property type="match status" value="1"/>
</dbReference>
<dbReference type="GO" id="GO:0006950">
    <property type="term" value="P:response to stress"/>
    <property type="evidence" value="ECO:0007669"/>
    <property type="project" value="UniProtKB-ARBA"/>
</dbReference>
<proteinExistence type="predicted"/>
<feature type="region of interest" description="Disordered" evidence="3">
    <location>
        <begin position="95"/>
        <end position="129"/>
    </location>
</feature>
<dbReference type="KEGG" id="cmos:111462633"/>